<organism evidence="3 4">
    <name type="scientific">Chelatococcus asaccharovorans</name>
    <dbReference type="NCBI Taxonomy" id="28210"/>
    <lineage>
        <taxon>Bacteria</taxon>
        <taxon>Pseudomonadati</taxon>
        <taxon>Pseudomonadota</taxon>
        <taxon>Alphaproteobacteria</taxon>
        <taxon>Hyphomicrobiales</taxon>
        <taxon>Chelatococcaceae</taxon>
        <taxon>Chelatococcus</taxon>
    </lineage>
</organism>
<dbReference type="OrthoDB" id="9816424at2"/>
<proteinExistence type="predicted"/>
<feature type="domain" description="Spore protein YkvP/CgeB glycosyl transferase-like" evidence="2">
    <location>
        <begin position="1111"/>
        <end position="1251"/>
    </location>
</feature>
<dbReference type="Gene3D" id="3.90.550.10">
    <property type="entry name" value="Spore Coat Polysaccharide Biosynthesis Protein SpsA, Chain A"/>
    <property type="match status" value="1"/>
</dbReference>
<dbReference type="SUPFAM" id="SSF53448">
    <property type="entry name" value="Nucleotide-diphospho-sugar transferases"/>
    <property type="match status" value="1"/>
</dbReference>
<feature type="domain" description="Glycosyltransferase 2-like" evidence="1">
    <location>
        <begin position="374"/>
        <end position="555"/>
    </location>
</feature>
<comment type="caution">
    <text evidence="3">The sequence shown here is derived from an EMBL/GenBank/DDBJ whole genome shotgun (WGS) entry which is preliminary data.</text>
</comment>
<dbReference type="Pfam" id="PF13524">
    <property type="entry name" value="Glyco_trans_1_2"/>
    <property type="match status" value="2"/>
</dbReference>
<reference evidence="3 4" key="1">
    <citation type="submission" date="2018-05" db="EMBL/GenBank/DDBJ databases">
        <title>Genomic Encyclopedia of Type Strains, Phase IV (KMG-IV): sequencing the most valuable type-strain genomes for metagenomic binning, comparative biology and taxonomic classification.</title>
        <authorList>
            <person name="Goeker M."/>
        </authorList>
    </citation>
    <scope>NUCLEOTIDE SEQUENCE [LARGE SCALE GENOMIC DNA]</scope>
    <source>
        <strain evidence="3 4">DSM 6462</strain>
    </source>
</reference>
<dbReference type="SUPFAM" id="SSF53756">
    <property type="entry name" value="UDP-Glycosyltransferase/glycogen phosphorylase"/>
    <property type="match status" value="1"/>
</dbReference>
<dbReference type="InterPro" id="IPR055259">
    <property type="entry name" value="YkvP/CgeB_Glyco_trans-like"/>
</dbReference>
<evidence type="ECO:0000259" key="1">
    <source>
        <dbReference type="Pfam" id="PF00535"/>
    </source>
</evidence>
<dbReference type="RefSeq" id="WP_110377667.1">
    <property type="nucleotide sequence ID" value="NZ_JAHBRY010000001.1"/>
</dbReference>
<dbReference type="Pfam" id="PF00535">
    <property type="entry name" value="Glycos_transf_2"/>
    <property type="match status" value="1"/>
</dbReference>
<sequence length="1260" mass="135695">MTGEIDILDDADFSSQAPAGQPKAMQSLVVRWALDGARVAGTIAGMSGAAVILAVYDGESLLGRVRVAAQDGCPTPWQFFLPMPLIDGARHPIHLRLPDGRAVPGADGAEVSVFRQTLRSTIDTCADGLITGWVYDVAFPGRSVEIGLYDGDSLIATAEAAVARPDVNAHFGIPGDHGFAIVLPRRLFDGREHALRLRAGDTVLMSAGDAVLPTRLSPPRGGAAARSAPSFAGRIEKADCHGIRGWAADLGEPGRPVAIAIVIDGLAEMVVTADAYRPDLVVVTGSGFHGFAVALPARLMNGAMREVEVRCIADGTPLTLSDGAIVTIVDFPLVDLLGRAEPVRPAPYCPAIDHRTRIVPATPPWRKRRRPRVSMIVLNWNGAALLDRLLTSIVATGQGEGLEVIVVDHASDDGSQAVAARFTGALALTVIARDANYSFSASNNLAADWARGDFLFFVNNDITFLEPCVRRLAAWLEADSTVGAVGMRLWEQRPAGERWRQRVHHDGIQIEVVEVDGEGALYRPVEVSKEGEPSVGACGIPAVTAAAMMVRRSDFQAIGGFDESYVYGQEDVDLCLRLRGMLGGSVICDSGVAALHGRGATRGTPRRDAPEPMAAVLDRQAGNRNLLASRFAPRLRRMALDTLIGGGMPWRVAPLRVVFIVTEASETATAGDVFTAREFGAALRAQFGWEVLFAGYRTLDLARADIVVVMRHDVDLRGWRGANPGLIAVAWVRNRVDEWLASPSFAAYHVVLASSRKACAAIVAQTGRDVTLLPIAANAARFDPGREPLARRSDIVFTGNNWGAARTALDQIDLDRFGPSLAIFGHGWKGHPRWGAYWQGALAYDEVARAYAGARIVIDDGHPVARDWASLNSRVFDASAAGALVITNCVEGAAEMFDGLLPSFTTRRQLNDLLARYLGAENERRALVARLRGHVLRAHRYEHRAPVLRTALSAASRCYRVAIKIAVPDPARRDNWGDWHFATGLRKALERLGCQVRIDCLADWSSGVTAGDDVNLVLRGLSRYRPVPGTVNLMWLISHPDAVDDDEIAGFDHVFVASEPYADKLATRHGGRVSALLQCTDPEIFHPALAPVADLPEALFVGNSRGVERPMLRDALAAGIDCAVIGEGWDALLPAGRLLAPHIPNRELFRYYAAGSILLADHWPDMAREGFLANRLFDAAACGATIVSDAVAGLDRVFGEAIPVCTGPDDLAAVLATLRADPVARKARAAGLQEMVRDRHSFDRRALHILDVIRERLAPL</sequence>
<dbReference type="Proteomes" id="UP000248021">
    <property type="component" value="Unassembled WGS sequence"/>
</dbReference>
<evidence type="ECO:0000313" key="3">
    <source>
        <dbReference type="EMBL" id="PXW53132.1"/>
    </source>
</evidence>
<dbReference type="GO" id="GO:0016740">
    <property type="term" value="F:transferase activity"/>
    <property type="evidence" value="ECO:0007669"/>
    <property type="project" value="UniProtKB-KW"/>
</dbReference>
<accession>A0A2V3TUM3</accession>
<evidence type="ECO:0000259" key="2">
    <source>
        <dbReference type="Pfam" id="PF13524"/>
    </source>
</evidence>
<dbReference type="PANTHER" id="PTHR43179">
    <property type="entry name" value="RHAMNOSYLTRANSFERASE WBBL"/>
    <property type="match status" value="1"/>
</dbReference>
<evidence type="ECO:0000313" key="4">
    <source>
        <dbReference type="Proteomes" id="UP000248021"/>
    </source>
</evidence>
<dbReference type="AlphaFoldDB" id="A0A2V3TUM3"/>
<keyword evidence="3" id="KW-0808">Transferase</keyword>
<feature type="domain" description="Spore protein YkvP/CgeB glycosyl transferase-like" evidence="2">
    <location>
        <begin position="818"/>
        <end position="945"/>
    </location>
</feature>
<keyword evidence="4" id="KW-1185">Reference proteome</keyword>
<dbReference type="InterPro" id="IPR029044">
    <property type="entry name" value="Nucleotide-diphossugar_trans"/>
</dbReference>
<name>A0A2V3TUM3_9HYPH</name>
<dbReference type="PANTHER" id="PTHR43179:SF7">
    <property type="entry name" value="RHAMNOSYLTRANSFERASE WBBL"/>
    <property type="match status" value="1"/>
</dbReference>
<dbReference type="InterPro" id="IPR001173">
    <property type="entry name" value="Glyco_trans_2-like"/>
</dbReference>
<dbReference type="EMBL" id="QJJK01000014">
    <property type="protein sequence ID" value="PXW53132.1"/>
    <property type="molecule type" value="Genomic_DNA"/>
</dbReference>
<gene>
    <name evidence="3" type="ORF">C7450_1148</name>
</gene>
<protein>
    <submittedName>
        <fullName evidence="3">GT2 family glycosyltransferase</fullName>
    </submittedName>
</protein>